<dbReference type="Proteomes" id="UP001165289">
    <property type="component" value="Unassembled WGS sequence"/>
</dbReference>
<accession>A0AAV7JBW7</accession>
<proteinExistence type="predicted"/>
<dbReference type="PANTHER" id="PTHR31497">
    <property type="entry name" value="AUTOCRINE PROLIFERATION REPRESSOR PROTEIN A"/>
    <property type="match status" value="1"/>
</dbReference>
<dbReference type="EMBL" id="JAKMXF010000358">
    <property type="protein sequence ID" value="KAI6646252.1"/>
    <property type="molecule type" value="Genomic_DNA"/>
</dbReference>
<dbReference type="PIRSF" id="PIRSF014728">
    <property type="entry name" value="PqaA"/>
    <property type="match status" value="1"/>
</dbReference>
<dbReference type="SUPFAM" id="SSF53474">
    <property type="entry name" value="alpha/beta-Hydrolases"/>
    <property type="match status" value="1"/>
</dbReference>
<dbReference type="PANTHER" id="PTHR31497:SF0">
    <property type="entry name" value="AUTOCRINE PROLIFERATION REPRESSOR PROTEIN A"/>
    <property type="match status" value="1"/>
</dbReference>
<name>A0AAV7JBW7_9METZ</name>
<dbReference type="InterPro" id="IPR029058">
    <property type="entry name" value="AB_hydrolase_fold"/>
</dbReference>
<organism evidence="1 2">
    <name type="scientific">Oopsacas minuta</name>
    <dbReference type="NCBI Taxonomy" id="111878"/>
    <lineage>
        <taxon>Eukaryota</taxon>
        <taxon>Metazoa</taxon>
        <taxon>Porifera</taxon>
        <taxon>Hexactinellida</taxon>
        <taxon>Hexasterophora</taxon>
        <taxon>Lyssacinosida</taxon>
        <taxon>Leucopsacidae</taxon>
        <taxon>Oopsacas</taxon>
    </lineage>
</organism>
<dbReference type="InterPro" id="IPR009199">
    <property type="entry name" value="PhoPQ-act_pathogen-rel_PqaA"/>
</dbReference>
<protein>
    <submittedName>
        <fullName evidence="1">Uncharacterized protein</fullName>
    </submittedName>
</protein>
<reference evidence="1 2" key="1">
    <citation type="journal article" date="2023" name="BMC Biol.">
        <title>The compact genome of the sponge Oopsacas minuta (Hexactinellida) is lacking key metazoan core genes.</title>
        <authorList>
            <person name="Santini S."/>
            <person name="Schenkelaars Q."/>
            <person name="Jourda C."/>
            <person name="Duchesne M."/>
            <person name="Belahbib H."/>
            <person name="Rocher C."/>
            <person name="Selva M."/>
            <person name="Riesgo A."/>
            <person name="Vervoort M."/>
            <person name="Leys S.P."/>
            <person name="Kodjabachian L."/>
            <person name="Le Bivic A."/>
            <person name="Borchiellini C."/>
            <person name="Claverie J.M."/>
            <person name="Renard E."/>
        </authorList>
    </citation>
    <scope>NUCLEOTIDE SEQUENCE [LARGE SCALE GENOMIC DNA]</scope>
    <source>
        <strain evidence="1">SPO-2</strain>
    </source>
</reference>
<keyword evidence="2" id="KW-1185">Reference proteome</keyword>
<dbReference type="Gene3D" id="3.40.50.1820">
    <property type="entry name" value="alpha/beta hydrolase"/>
    <property type="match status" value="1"/>
</dbReference>
<gene>
    <name evidence="1" type="ORF">LOD99_9336</name>
</gene>
<evidence type="ECO:0000313" key="1">
    <source>
        <dbReference type="EMBL" id="KAI6646252.1"/>
    </source>
</evidence>
<comment type="caution">
    <text evidence="1">The sequence shown here is derived from an EMBL/GenBank/DDBJ whole genome shotgun (WGS) entry which is preliminary data.</text>
</comment>
<dbReference type="AlphaFoldDB" id="A0AAV7JBW7"/>
<dbReference type="Pfam" id="PF10142">
    <property type="entry name" value="PhoPQ_related"/>
    <property type="match status" value="1"/>
</dbReference>
<sequence length="438" mass="49996">MTSQTWLNPKLVSQSVWFHYMVITVPDVIDTEDFATLYIGSGHNGDEPPTEKDEEVKMTLELALYTKLITATLKQIPNQPITFSEDPIKKRRTEDAMIAYTWKHFVLNSSEPEYLARLPMTKAVVRALDTIVEVVRKYKGLTISRFGVAGASKRGWTTWTAALVDTRIIAITPLVLDVINLKPILHHMYRAYDGWTFAFKDYFEVGVTTELDSAVFDELLAIVDPYSYIDRYKRDNISILLINTCGDEFMMPDDNLYFWDKLPGPKYLKMLPNAEHSMVGHLLGTMMDVGSFMLSVVNNYKLPEVSWRFDNKNNLARVYFTSDVQPIRVRFWHATTLQDNIKRDFRLLAGPDPNSPTPQLIFWKEGKVTGTQGNNSYTYMGEINQPTVGWSGCFIEASYGLQIKERIDLFQVTSQVNIVPDKFPFPDCSGQGCKGKLV</sequence>
<evidence type="ECO:0000313" key="2">
    <source>
        <dbReference type="Proteomes" id="UP001165289"/>
    </source>
</evidence>